<feature type="transmembrane region" description="Helical" evidence="6">
    <location>
        <begin position="203"/>
        <end position="226"/>
    </location>
</feature>
<feature type="transmembrane region" description="Helical" evidence="6">
    <location>
        <begin position="260"/>
        <end position="279"/>
    </location>
</feature>
<evidence type="ECO:0000259" key="7">
    <source>
        <dbReference type="Pfam" id="PF00892"/>
    </source>
</evidence>
<feature type="transmembrane region" description="Helical" evidence="6">
    <location>
        <begin position="233"/>
        <end position="254"/>
    </location>
</feature>
<gene>
    <name evidence="8" type="ORF">J2S63_003738</name>
</gene>
<dbReference type="PANTHER" id="PTHR32322:SF2">
    <property type="entry name" value="EAMA DOMAIN-CONTAINING PROTEIN"/>
    <property type="match status" value="1"/>
</dbReference>
<evidence type="ECO:0000256" key="3">
    <source>
        <dbReference type="ARBA" id="ARBA00022692"/>
    </source>
</evidence>
<dbReference type="RefSeq" id="WP_310305544.1">
    <property type="nucleotide sequence ID" value="NZ_BAAAPS010000005.1"/>
</dbReference>
<dbReference type="InterPro" id="IPR000620">
    <property type="entry name" value="EamA_dom"/>
</dbReference>
<dbReference type="PANTHER" id="PTHR32322">
    <property type="entry name" value="INNER MEMBRANE TRANSPORTER"/>
    <property type="match status" value="1"/>
</dbReference>
<feature type="transmembrane region" description="Helical" evidence="6">
    <location>
        <begin position="144"/>
        <end position="162"/>
    </location>
</feature>
<feature type="domain" description="EamA" evidence="7">
    <location>
        <begin position="145"/>
        <end position="275"/>
    </location>
</feature>
<dbReference type="SUPFAM" id="SSF103481">
    <property type="entry name" value="Multidrug resistance efflux transporter EmrE"/>
    <property type="match status" value="2"/>
</dbReference>
<evidence type="ECO:0000256" key="6">
    <source>
        <dbReference type="SAM" id="Phobius"/>
    </source>
</evidence>
<evidence type="ECO:0000256" key="5">
    <source>
        <dbReference type="ARBA" id="ARBA00023136"/>
    </source>
</evidence>
<feature type="domain" description="EamA" evidence="7">
    <location>
        <begin position="2"/>
        <end position="135"/>
    </location>
</feature>
<dbReference type="Pfam" id="PF00892">
    <property type="entry name" value="EamA"/>
    <property type="match status" value="2"/>
</dbReference>
<comment type="subcellular location">
    <subcellularLocation>
        <location evidence="1">Membrane</location>
        <topology evidence="1">Multi-pass membrane protein</topology>
    </subcellularLocation>
</comment>
<keyword evidence="4 6" id="KW-1133">Transmembrane helix</keyword>
<evidence type="ECO:0000313" key="9">
    <source>
        <dbReference type="Proteomes" id="UP001183648"/>
    </source>
</evidence>
<evidence type="ECO:0000256" key="1">
    <source>
        <dbReference type="ARBA" id="ARBA00004141"/>
    </source>
</evidence>
<feature type="transmembrane region" description="Helical" evidence="6">
    <location>
        <begin position="63"/>
        <end position="84"/>
    </location>
</feature>
<comment type="caution">
    <text evidence="8">The sequence shown here is derived from an EMBL/GenBank/DDBJ whole genome shotgun (WGS) entry which is preliminary data.</text>
</comment>
<organism evidence="8 9">
    <name type="scientific">Nocardioides marmoribigeumensis</name>
    <dbReference type="NCBI Taxonomy" id="433649"/>
    <lineage>
        <taxon>Bacteria</taxon>
        <taxon>Bacillati</taxon>
        <taxon>Actinomycetota</taxon>
        <taxon>Actinomycetes</taxon>
        <taxon>Propionibacteriales</taxon>
        <taxon>Nocardioidaceae</taxon>
        <taxon>Nocardioides</taxon>
    </lineage>
</organism>
<accession>A0ABU2C0J9</accession>
<feature type="transmembrane region" description="Helical" evidence="6">
    <location>
        <begin position="121"/>
        <end position="138"/>
    </location>
</feature>
<keyword evidence="9" id="KW-1185">Reference proteome</keyword>
<sequence length="304" mass="30884">MGPLACLLSAVGFGLMAVLASLSYDDGVGLDAFLLVRFGLAGVVLVALAQAQGRLRHLTRRTVVTALLMGGVGYVAQAGLYLSALRFVDASQVALVFCCYPLLVMVSAVLTRRERASGRRVAALGVALVGVALVLGGAGSFDPVGSALAFGAAVVYTGYILVGDRVRADPIAFAAVVCCGATGTLLASSAVRGLPDLALAPRAWLWLVLVALACTVAPIIAFFVGLARVGPSVASLLSLLEPVVTVGSAALVLGEALGPWQVAGGACVLASAAVVQWPARARRRRSPLAVAGWPVQVEPATIEG</sequence>
<evidence type="ECO:0000313" key="8">
    <source>
        <dbReference type="EMBL" id="MDR7364185.1"/>
    </source>
</evidence>
<name>A0ABU2C0J9_9ACTN</name>
<evidence type="ECO:0000256" key="4">
    <source>
        <dbReference type="ARBA" id="ARBA00022989"/>
    </source>
</evidence>
<comment type="similarity">
    <text evidence="2">Belongs to the EamA transporter family.</text>
</comment>
<feature type="transmembrane region" description="Helical" evidence="6">
    <location>
        <begin position="171"/>
        <end position="191"/>
    </location>
</feature>
<protein>
    <submittedName>
        <fullName evidence="8">Drug/metabolite transporter (DMT)-like permease</fullName>
    </submittedName>
</protein>
<keyword evidence="3 6" id="KW-0812">Transmembrane</keyword>
<dbReference type="InterPro" id="IPR037185">
    <property type="entry name" value="EmrE-like"/>
</dbReference>
<proteinExistence type="inferred from homology"/>
<dbReference type="InterPro" id="IPR050638">
    <property type="entry name" value="AA-Vitamin_Transporters"/>
</dbReference>
<keyword evidence="5 6" id="KW-0472">Membrane</keyword>
<feature type="transmembrane region" description="Helical" evidence="6">
    <location>
        <begin position="30"/>
        <end position="51"/>
    </location>
</feature>
<reference evidence="8 9" key="1">
    <citation type="submission" date="2023-07" db="EMBL/GenBank/DDBJ databases">
        <title>Sequencing the genomes of 1000 actinobacteria strains.</title>
        <authorList>
            <person name="Klenk H.-P."/>
        </authorList>
    </citation>
    <scope>NUCLEOTIDE SEQUENCE [LARGE SCALE GENOMIC DNA]</scope>
    <source>
        <strain evidence="8 9">DSM 19426</strain>
    </source>
</reference>
<evidence type="ECO:0000256" key="2">
    <source>
        <dbReference type="ARBA" id="ARBA00007362"/>
    </source>
</evidence>
<dbReference type="Proteomes" id="UP001183648">
    <property type="component" value="Unassembled WGS sequence"/>
</dbReference>
<dbReference type="EMBL" id="JAVDYG010000001">
    <property type="protein sequence ID" value="MDR7364185.1"/>
    <property type="molecule type" value="Genomic_DNA"/>
</dbReference>
<feature type="transmembrane region" description="Helical" evidence="6">
    <location>
        <begin position="90"/>
        <end position="109"/>
    </location>
</feature>